<accession>A0A9Q3H6M6</accession>
<keyword evidence="2" id="KW-1185">Reference proteome</keyword>
<sequence>MAQKIEALVPTFTACTNAIGCMAHTIHLAARDGLNALAQGPPVATNDPKGNMNGPMSISHILDLPDCVNTSYNSIINQISRLSSYIRQSPQRREKFIGTVNLIYDEANTLLSNICTRWNSTYGMLQQSLALKDACIQYCSTDSMHAYCLSKLKWEKVLVMVNFLQPLYEATHIVSGSTYPTIKKTLPLYISLIKRIHQVHHSQIAFISLRTLLIFQFQKACDQYEVTN</sequence>
<protein>
    <submittedName>
        <fullName evidence="1">Uncharacterized protein</fullName>
    </submittedName>
</protein>
<name>A0A9Q3H6M6_9BASI</name>
<reference evidence="1" key="1">
    <citation type="submission" date="2021-03" db="EMBL/GenBank/DDBJ databases">
        <title>Draft genome sequence of rust myrtle Austropuccinia psidii MF-1, a brazilian biotype.</title>
        <authorList>
            <person name="Quecine M.C."/>
            <person name="Pachon D.M.R."/>
            <person name="Bonatelli M.L."/>
            <person name="Correr F.H."/>
            <person name="Franceschini L.M."/>
            <person name="Leite T.F."/>
            <person name="Margarido G.R.A."/>
            <person name="Almeida C.A."/>
            <person name="Ferrarezi J.A."/>
            <person name="Labate C.A."/>
        </authorList>
    </citation>
    <scope>NUCLEOTIDE SEQUENCE</scope>
    <source>
        <strain evidence="1">MF-1</strain>
    </source>
</reference>
<dbReference type="AlphaFoldDB" id="A0A9Q3H6M6"/>
<dbReference type="OrthoDB" id="2433088at2759"/>
<dbReference type="SUPFAM" id="SSF53098">
    <property type="entry name" value="Ribonuclease H-like"/>
    <property type="match status" value="1"/>
</dbReference>
<evidence type="ECO:0000313" key="2">
    <source>
        <dbReference type="Proteomes" id="UP000765509"/>
    </source>
</evidence>
<proteinExistence type="predicted"/>
<organism evidence="1 2">
    <name type="scientific">Austropuccinia psidii MF-1</name>
    <dbReference type="NCBI Taxonomy" id="1389203"/>
    <lineage>
        <taxon>Eukaryota</taxon>
        <taxon>Fungi</taxon>
        <taxon>Dikarya</taxon>
        <taxon>Basidiomycota</taxon>
        <taxon>Pucciniomycotina</taxon>
        <taxon>Pucciniomycetes</taxon>
        <taxon>Pucciniales</taxon>
        <taxon>Sphaerophragmiaceae</taxon>
        <taxon>Austropuccinia</taxon>
    </lineage>
</organism>
<dbReference type="InterPro" id="IPR012337">
    <property type="entry name" value="RNaseH-like_sf"/>
</dbReference>
<dbReference type="EMBL" id="AVOT02011984">
    <property type="protein sequence ID" value="MBW0493256.1"/>
    <property type="molecule type" value="Genomic_DNA"/>
</dbReference>
<comment type="caution">
    <text evidence="1">The sequence shown here is derived from an EMBL/GenBank/DDBJ whole genome shotgun (WGS) entry which is preliminary data.</text>
</comment>
<dbReference type="PANTHER" id="PTHR23272:SF184">
    <property type="entry name" value="OS03G0311250 PROTEIN"/>
    <property type="match status" value="1"/>
</dbReference>
<dbReference type="Proteomes" id="UP000765509">
    <property type="component" value="Unassembled WGS sequence"/>
</dbReference>
<gene>
    <name evidence="1" type="ORF">O181_032971</name>
</gene>
<evidence type="ECO:0000313" key="1">
    <source>
        <dbReference type="EMBL" id="MBW0493256.1"/>
    </source>
</evidence>
<dbReference type="PANTHER" id="PTHR23272">
    <property type="entry name" value="BED FINGER-RELATED"/>
    <property type="match status" value="1"/>
</dbReference>